<gene>
    <name evidence="1" type="ORF">J5Y10_08275</name>
</gene>
<evidence type="ECO:0000313" key="1">
    <source>
        <dbReference type="EMBL" id="MBP0492774.1"/>
    </source>
</evidence>
<protein>
    <submittedName>
        <fullName evidence="1">Uncharacterized protein</fullName>
    </submittedName>
</protein>
<sequence>MCDVTAAVVAAGAVAGGVAASSKKPGAQTTQTETKEPWHVQAPHLNNAFSAAKTDYETTIARPAWESTHDAFASVNGTQKEGAAVGADYARGAGSALGEQAANTSAVLMGAAPQYYNNASTLAATGAGPANGVAQGVLTQAAQGGLQGSSGVAGGAGLGGQLGALSTAQGMAAGAQGDGNAAIQSGAAGYMNSDLVNGQVDAATRDVARNLSEDVLPGLNARASAGGNINSARAGAAEAVARRGAEDRAADISTAIRNNAWNTGIQASLATKAQQDSTALAANAQAGSLGGALSNLGENQRQFNIGTQLQGASTLGSQDTANRALDVNTKLSAGNQLGTAVQAGLNGALTTGQIVDQNGARISAQGDLQMQGDQIGINNAQSMYYADEKRRAAALQDYYGIVGSQNWGGDGTRTVTGSPTRANVVGGALGGAMGAYGMMGAGGSGGGALAGLFGGGSGSQQQAPTYAPILSR</sequence>
<organism evidence="1 2">
    <name type="scientific">Roseomonas indoligenes</name>
    <dbReference type="NCBI Taxonomy" id="2820811"/>
    <lineage>
        <taxon>Bacteria</taxon>
        <taxon>Pseudomonadati</taxon>
        <taxon>Pseudomonadota</taxon>
        <taxon>Alphaproteobacteria</taxon>
        <taxon>Acetobacterales</taxon>
        <taxon>Roseomonadaceae</taxon>
        <taxon>Roseomonas</taxon>
    </lineage>
</organism>
<keyword evidence="2" id="KW-1185">Reference proteome</keyword>
<dbReference type="EMBL" id="JAGIZA010000004">
    <property type="protein sequence ID" value="MBP0492774.1"/>
    <property type="molecule type" value="Genomic_DNA"/>
</dbReference>
<comment type="caution">
    <text evidence="1">The sequence shown here is derived from an EMBL/GenBank/DDBJ whole genome shotgun (WGS) entry which is preliminary data.</text>
</comment>
<dbReference type="RefSeq" id="WP_209372584.1">
    <property type="nucleotide sequence ID" value="NZ_JAGIZA010000004.1"/>
</dbReference>
<dbReference type="Proteomes" id="UP000677537">
    <property type="component" value="Unassembled WGS sequence"/>
</dbReference>
<dbReference type="AlphaFoldDB" id="A0A940MXS7"/>
<accession>A0A940MXS7</accession>
<proteinExistence type="predicted"/>
<name>A0A940MXS7_9PROT</name>
<evidence type="ECO:0000313" key="2">
    <source>
        <dbReference type="Proteomes" id="UP000677537"/>
    </source>
</evidence>
<reference evidence="1" key="1">
    <citation type="submission" date="2021-03" db="EMBL/GenBank/DDBJ databases">
        <authorList>
            <person name="So Y."/>
        </authorList>
    </citation>
    <scope>NUCLEOTIDE SEQUENCE</scope>
    <source>
        <strain evidence="1">SG15</strain>
    </source>
</reference>